<feature type="transmembrane region" description="Helical" evidence="7">
    <location>
        <begin position="89"/>
        <end position="109"/>
    </location>
</feature>
<dbReference type="GO" id="GO:0055085">
    <property type="term" value="P:transmembrane transport"/>
    <property type="evidence" value="ECO:0007669"/>
    <property type="project" value="InterPro"/>
</dbReference>
<dbReference type="PANTHER" id="PTHR30193">
    <property type="entry name" value="ABC TRANSPORTER PERMEASE PROTEIN"/>
    <property type="match status" value="1"/>
</dbReference>
<organism evidence="9">
    <name type="scientific">bioreactor metagenome</name>
    <dbReference type="NCBI Taxonomy" id="1076179"/>
    <lineage>
        <taxon>unclassified sequences</taxon>
        <taxon>metagenomes</taxon>
        <taxon>ecological metagenomes</taxon>
    </lineage>
</organism>
<dbReference type="PROSITE" id="PS50928">
    <property type="entry name" value="ABC_TM1"/>
    <property type="match status" value="1"/>
</dbReference>
<keyword evidence="2" id="KW-0813">Transport</keyword>
<keyword evidence="6 7" id="KW-0472">Membrane</keyword>
<name>A0A644XCP7_9ZZZZ</name>
<dbReference type="AlphaFoldDB" id="A0A644XCP7"/>
<dbReference type="Gene3D" id="1.10.3720.10">
    <property type="entry name" value="MetI-like"/>
    <property type="match status" value="1"/>
</dbReference>
<dbReference type="InterPro" id="IPR051393">
    <property type="entry name" value="ABC_transporter_permease"/>
</dbReference>
<keyword evidence="3" id="KW-1003">Cell membrane</keyword>
<evidence type="ECO:0000256" key="3">
    <source>
        <dbReference type="ARBA" id="ARBA00022475"/>
    </source>
</evidence>
<comment type="subcellular location">
    <subcellularLocation>
        <location evidence="1">Cell membrane</location>
        <topology evidence="1">Multi-pass membrane protein</topology>
    </subcellularLocation>
</comment>
<dbReference type="CDD" id="cd06261">
    <property type="entry name" value="TM_PBP2"/>
    <property type="match status" value="1"/>
</dbReference>
<dbReference type="EMBL" id="VSSQ01002137">
    <property type="protein sequence ID" value="MPM13558.1"/>
    <property type="molecule type" value="Genomic_DNA"/>
</dbReference>
<feature type="domain" description="ABC transmembrane type-1" evidence="8">
    <location>
        <begin position="84"/>
        <end position="299"/>
    </location>
</feature>
<keyword evidence="4 7" id="KW-0812">Transmembrane</keyword>
<feature type="transmembrane region" description="Helical" evidence="7">
    <location>
        <begin position="161"/>
        <end position="180"/>
    </location>
</feature>
<evidence type="ECO:0000256" key="4">
    <source>
        <dbReference type="ARBA" id="ARBA00022692"/>
    </source>
</evidence>
<feature type="transmembrane region" description="Helical" evidence="7">
    <location>
        <begin position="278"/>
        <end position="302"/>
    </location>
</feature>
<evidence type="ECO:0000313" key="9">
    <source>
        <dbReference type="EMBL" id="MPM13558.1"/>
    </source>
</evidence>
<reference evidence="9" key="1">
    <citation type="submission" date="2019-08" db="EMBL/GenBank/DDBJ databases">
        <authorList>
            <person name="Kucharzyk K."/>
            <person name="Murdoch R.W."/>
            <person name="Higgins S."/>
            <person name="Loffler F."/>
        </authorList>
    </citation>
    <scope>NUCLEOTIDE SEQUENCE</scope>
</reference>
<feature type="transmembrane region" description="Helical" evidence="7">
    <location>
        <begin position="121"/>
        <end position="141"/>
    </location>
</feature>
<comment type="caution">
    <text evidence="9">The sequence shown here is derived from an EMBL/GenBank/DDBJ whole genome shotgun (WGS) entry which is preliminary data.</text>
</comment>
<protein>
    <recommendedName>
        <fullName evidence="8">ABC transmembrane type-1 domain-containing protein</fullName>
    </recommendedName>
</protein>
<dbReference type="GO" id="GO:0005886">
    <property type="term" value="C:plasma membrane"/>
    <property type="evidence" value="ECO:0007669"/>
    <property type="project" value="UniProtKB-SubCell"/>
</dbReference>
<keyword evidence="5 7" id="KW-1133">Transmembrane helix</keyword>
<dbReference type="InterPro" id="IPR000515">
    <property type="entry name" value="MetI-like"/>
</dbReference>
<evidence type="ECO:0000256" key="6">
    <source>
        <dbReference type="ARBA" id="ARBA00023136"/>
    </source>
</evidence>
<feature type="transmembrane region" description="Helical" evidence="7">
    <location>
        <begin position="21"/>
        <end position="40"/>
    </location>
</feature>
<proteinExistence type="predicted"/>
<evidence type="ECO:0000256" key="2">
    <source>
        <dbReference type="ARBA" id="ARBA00022448"/>
    </source>
</evidence>
<dbReference type="Pfam" id="PF00528">
    <property type="entry name" value="BPD_transp_1"/>
    <property type="match status" value="1"/>
</dbReference>
<dbReference type="InterPro" id="IPR035906">
    <property type="entry name" value="MetI-like_sf"/>
</dbReference>
<evidence type="ECO:0000259" key="8">
    <source>
        <dbReference type="PROSITE" id="PS50928"/>
    </source>
</evidence>
<sequence>MAKKQSKRPVKPSRLKKRMSMGGWFIIAGLLPILAIYTYLRFVPIAKTVYMSFFNWDYVTNKNVFIDFTNYVNMFKNQQFATSLVNTTIIAFAMFIIIMPLSMLIANALNNIVKFRAWYEALYFLPVIMPMVPITIIWKWILNTDYGLLNWFLSLFGASKIAWLTTPTPAIIVVIVIMIWKNIGYNVLIFLVGLRGIPRSYYEAAAIDGANSSQSFRHISLPLLKPITVYVSVTTLIKGYNVYSLVKILASDVQGAPSYLVRVLVYDMIENGFRFYKMGYASAEAVILFAIVIVLTLAQMWMLRENDGVRRTQRLMRAGRKSK</sequence>
<gene>
    <name evidence="9" type="ORF">SDC9_59915</name>
</gene>
<evidence type="ECO:0000256" key="1">
    <source>
        <dbReference type="ARBA" id="ARBA00004651"/>
    </source>
</evidence>
<evidence type="ECO:0000256" key="5">
    <source>
        <dbReference type="ARBA" id="ARBA00022989"/>
    </source>
</evidence>
<dbReference type="SUPFAM" id="SSF161098">
    <property type="entry name" value="MetI-like"/>
    <property type="match status" value="1"/>
</dbReference>
<accession>A0A644XCP7</accession>
<evidence type="ECO:0000256" key="7">
    <source>
        <dbReference type="SAM" id="Phobius"/>
    </source>
</evidence>
<dbReference type="PANTHER" id="PTHR30193:SF37">
    <property type="entry name" value="INNER MEMBRANE ABC TRANSPORTER PERMEASE PROTEIN YCJO"/>
    <property type="match status" value="1"/>
</dbReference>